<feature type="region of interest" description="Disordered" evidence="1">
    <location>
        <begin position="1"/>
        <end position="56"/>
    </location>
</feature>
<keyword evidence="4" id="KW-1185">Reference proteome</keyword>
<dbReference type="PANTHER" id="PTHR13138:SF3">
    <property type="entry name" value="CD2 ANTIGEN CYTOPLASMIC TAIL-BINDING PROTEIN 2"/>
    <property type="match status" value="1"/>
</dbReference>
<dbReference type="EMBL" id="OV725083">
    <property type="protein sequence ID" value="CAH1407426.1"/>
    <property type="molecule type" value="Genomic_DNA"/>
</dbReference>
<dbReference type="PROSITE" id="PS50829">
    <property type="entry name" value="GYF"/>
    <property type="match status" value="1"/>
</dbReference>
<sequence length="319" mass="36749">MSKRKYSELEDTAGPKIPIQNKPINKNSLDSDEEDEDDESDRYALKDEDIEGQEEGNVGLEEGVQFTPFNMNEELEEGHFDANGMYHWKKEKLIRDNWLENIDWIKVKQSEAPVEKTTEDLEEMPEAVDVMQLYKKILNYLQPKESITHALKRLGGNKSLSASERLKLKKAGKLPTENMGHPEKVTELTELANKILTEIGNMDIYQETYEFISEKVAASTSKAEEPVLDMYADDFEDKEKERLSEVPSENKPNSTPSENNVLMWEYKEKEGSKELKGPYSTEQMAKWSESGKFKSGVLVRKCGSEQFYTSNRIDFELYL</sequence>
<dbReference type="SUPFAM" id="SSF55277">
    <property type="entry name" value="GYF domain"/>
    <property type="match status" value="1"/>
</dbReference>
<dbReference type="FunFam" id="3.30.1490.40:FF:000005">
    <property type="entry name" value="CD2 antigen cytoplasmic tail-binding protein 2"/>
    <property type="match status" value="1"/>
</dbReference>
<proteinExistence type="predicted"/>
<evidence type="ECO:0000313" key="3">
    <source>
        <dbReference type="EMBL" id="CAH1407426.1"/>
    </source>
</evidence>
<dbReference type="AlphaFoldDB" id="A0A9P0MX25"/>
<reference evidence="3" key="1">
    <citation type="submission" date="2022-01" db="EMBL/GenBank/DDBJ databases">
        <authorList>
            <person name="King R."/>
        </authorList>
    </citation>
    <scope>NUCLEOTIDE SEQUENCE</scope>
</reference>
<feature type="domain" description="GYF" evidence="2">
    <location>
        <begin position="261"/>
        <end position="316"/>
    </location>
</feature>
<dbReference type="InterPro" id="IPR035445">
    <property type="entry name" value="GYF-like_dom_sf"/>
</dbReference>
<dbReference type="Gene3D" id="3.30.1490.40">
    <property type="match status" value="1"/>
</dbReference>
<dbReference type="InterPro" id="IPR039905">
    <property type="entry name" value="CD2BP2/Lin1"/>
</dbReference>
<dbReference type="Pfam" id="PF02213">
    <property type="entry name" value="GYF"/>
    <property type="match status" value="1"/>
</dbReference>
<dbReference type="Proteomes" id="UP001152798">
    <property type="component" value="Chromosome 7"/>
</dbReference>
<dbReference type="PANTHER" id="PTHR13138">
    <property type="entry name" value="PROTEIN LIN1"/>
    <property type="match status" value="1"/>
</dbReference>
<evidence type="ECO:0000256" key="1">
    <source>
        <dbReference type="SAM" id="MobiDB-lite"/>
    </source>
</evidence>
<gene>
    <name evidence="3" type="ORF">NEZAVI_LOCUS15142</name>
</gene>
<dbReference type="InterPro" id="IPR003169">
    <property type="entry name" value="GYF"/>
</dbReference>
<name>A0A9P0MX25_NEZVI</name>
<dbReference type="GO" id="GO:0005682">
    <property type="term" value="C:U5 snRNP"/>
    <property type="evidence" value="ECO:0007669"/>
    <property type="project" value="InterPro"/>
</dbReference>
<accession>A0A9P0MX25</accession>
<dbReference type="OrthoDB" id="331341at2759"/>
<dbReference type="SMART" id="SM00444">
    <property type="entry name" value="GYF"/>
    <property type="match status" value="1"/>
</dbReference>
<organism evidence="3 4">
    <name type="scientific">Nezara viridula</name>
    <name type="common">Southern green stink bug</name>
    <name type="synonym">Cimex viridulus</name>
    <dbReference type="NCBI Taxonomy" id="85310"/>
    <lineage>
        <taxon>Eukaryota</taxon>
        <taxon>Metazoa</taxon>
        <taxon>Ecdysozoa</taxon>
        <taxon>Arthropoda</taxon>
        <taxon>Hexapoda</taxon>
        <taxon>Insecta</taxon>
        <taxon>Pterygota</taxon>
        <taxon>Neoptera</taxon>
        <taxon>Paraneoptera</taxon>
        <taxon>Hemiptera</taxon>
        <taxon>Heteroptera</taxon>
        <taxon>Panheteroptera</taxon>
        <taxon>Pentatomomorpha</taxon>
        <taxon>Pentatomoidea</taxon>
        <taxon>Pentatomidae</taxon>
        <taxon>Pentatominae</taxon>
        <taxon>Nezara</taxon>
    </lineage>
</organism>
<feature type="compositionally biased region" description="Acidic residues" evidence="1">
    <location>
        <begin position="30"/>
        <end position="40"/>
    </location>
</feature>
<feature type="region of interest" description="Disordered" evidence="1">
    <location>
        <begin position="239"/>
        <end position="258"/>
    </location>
</feature>
<protein>
    <recommendedName>
        <fullName evidence="2">GYF domain-containing protein</fullName>
    </recommendedName>
</protein>
<evidence type="ECO:0000259" key="2">
    <source>
        <dbReference type="PROSITE" id="PS50829"/>
    </source>
</evidence>
<evidence type="ECO:0000313" key="4">
    <source>
        <dbReference type="Proteomes" id="UP001152798"/>
    </source>
</evidence>